<evidence type="ECO:0000256" key="8">
    <source>
        <dbReference type="ARBA" id="ARBA00022840"/>
    </source>
</evidence>
<keyword evidence="10" id="KW-0472">Membrane</keyword>
<evidence type="ECO:0000256" key="2">
    <source>
        <dbReference type="ARBA" id="ARBA00012071"/>
    </source>
</evidence>
<gene>
    <name evidence="11" type="ORF">METZ01_LOCUS123544</name>
</gene>
<feature type="non-terminal residue" evidence="11">
    <location>
        <position position="77"/>
    </location>
</feature>
<evidence type="ECO:0000256" key="9">
    <source>
        <dbReference type="ARBA" id="ARBA00023098"/>
    </source>
</evidence>
<evidence type="ECO:0000256" key="10">
    <source>
        <dbReference type="SAM" id="Phobius"/>
    </source>
</evidence>
<keyword evidence="10" id="KW-0812">Transmembrane</keyword>
<reference evidence="11" key="1">
    <citation type="submission" date="2018-05" db="EMBL/GenBank/DDBJ databases">
        <authorList>
            <person name="Lanie J.A."/>
            <person name="Ng W.-L."/>
            <person name="Kazmierczak K.M."/>
            <person name="Andrzejewski T.M."/>
            <person name="Davidsen T.M."/>
            <person name="Wayne K.J."/>
            <person name="Tettelin H."/>
            <person name="Glass J.I."/>
            <person name="Rusch D."/>
            <person name="Podicherti R."/>
            <person name="Tsui H.-C.T."/>
            <person name="Winkler M.E."/>
        </authorList>
    </citation>
    <scope>NUCLEOTIDE SEQUENCE</scope>
</reference>
<proteinExistence type="predicted"/>
<dbReference type="EMBL" id="UINC01017109">
    <property type="protein sequence ID" value="SVA70690.1"/>
    <property type="molecule type" value="Genomic_DNA"/>
</dbReference>
<dbReference type="GO" id="GO:0009029">
    <property type="term" value="F:lipid-A 4'-kinase activity"/>
    <property type="evidence" value="ECO:0007669"/>
    <property type="project" value="UniProtKB-EC"/>
</dbReference>
<sequence length="77" mass="8726">MRKFFFLETLIEKVWYSKNIFSLLLSPLSLIYISIIYLRHTLYGLGLISITKINVPTIVIGNIVAGGTGKTPLVIWL</sequence>
<keyword evidence="7" id="KW-0418">Kinase</keyword>
<dbReference type="GO" id="GO:0009244">
    <property type="term" value="P:lipopolysaccharide core region biosynthetic process"/>
    <property type="evidence" value="ECO:0007669"/>
    <property type="project" value="TreeGrafter"/>
</dbReference>
<evidence type="ECO:0000256" key="3">
    <source>
        <dbReference type="ARBA" id="ARBA00022516"/>
    </source>
</evidence>
<protein>
    <recommendedName>
        <fullName evidence="2">tetraacyldisaccharide 4'-kinase</fullName>
        <ecNumber evidence="2">2.7.1.130</ecNumber>
    </recommendedName>
</protein>
<dbReference type="PANTHER" id="PTHR42724">
    <property type="entry name" value="TETRAACYLDISACCHARIDE 4'-KINASE"/>
    <property type="match status" value="1"/>
</dbReference>
<dbReference type="PANTHER" id="PTHR42724:SF1">
    <property type="entry name" value="TETRAACYLDISACCHARIDE 4'-KINASE, MITOCHONDRIAL-RELATED"/>
    <property type="match status" value="1"/>
</dbReference>
<dbReference type="Pfam" id="PF02606">
    <property type="entry name" value="LpxK"/>
    <property type="match status" value="1"/>
</dbReference>
<evidence type="ECO:0000256" key="4">
    <source>
        <dbReference type="ARBA" id="ARBA00022556"/>
    </source>
</evidence>
<keyword evidence="4" id="KW-0441">Lipid A biosynthesis</keyword>
<dbReference type="EC" id="2.7.1.130" evidence="2"/>
<name>A0A381Y1C8_9ZZZZ</name>
<dbReference type="GO" id="GO:0009245">
    <property type="term" value="P:lipid A biosynthetic process"/>
    <property type="evidence" value="ECO:0007669"/>
    <property type="project" value="UniProtKB-KW"/>
</dbReference>
<keyword evidence="3" id="KW-0444">Lipid biosynthesis</keyword>
<dbReference type="GO" id="GO:0005524">
    <property type="term" value="F:ATP binding"/>
    <property type="evidence" value="ECO:0007669"/>
    <property type="project" value="UniProtKB-KW"/>
</dbReference>
<keyword evidence="8" id="KW-0067">ATP-binding</keyword>
<keyword evidence="10" id="KW-1133">Transmembrane helix</keyword>
<evidence type="ECO:0000256" key="1">
    <source>
        <dbReference type="ARBA" id="ARBA00004870"/>
    </source>
</evidence>
<accession>A0A381Y1C8</accession>
<evidence type="ECO:0000256" key="6">
    <source>
        <dbReference type="ARBA" id="ARBA00022741"/>
    </source>
</evidence>
<keyword evidence="9" id="KW-0443">Lipid metabolism</keyword>
<organism evidence="11">
    <name type="scientific">marine metagenome</name>
    <dbReference type="NCBI Taxonomy" id="408172"/>
    <lineage>
        <taxon>unclassified sequences</taxon>
        <taxon>metagenomes</taxon>
        <taxon>ecological metagenomes</taxon>
    </lineage>
</organism>
<dbReference type="AlphaFoldDB" id="A0A381Y1C8"/>
<keyword evidence="5" id="KW-0808">Transferase</keyword>
<dbReference type="GO" id="GO:0005886">
    <property type="term" value="C:plasma membrane"/>
    <property type="evidence" value="ECO:0007669"/>
    <property type="project" value="TreeGrafter"/>
</dbReference>
<evidence type="ECO:0000313" key="11">
    <source>
        <dbReference type="EMBL" id="SVA70690.1"/>
    </source>
</evidence>
<evidence type="ECO:0000256" key="7">
    <source>
        <dbReference type="ARBA" id="ARBA00022777"/>
    </source>
</evidence>
<dbReference type="InterPro" id="IPR003758">
    <property type="entry name" value="LpxK"/>
</dbReference>
<comment type="pathway">
    <text evidence="1">Glycolipid biosynthesis; lipid IV(A) biosynthesis; lipid IV(A) from (3R)-3-hydroxytetradecanoyl-[acyl-carrier-protein] and UDP-N-acetyl-alpha-D-glucosamine: step 6/6.</text>
</comment>
<keyword evidence="6" id="KW-0547">Nucleotide-binding</keyword>
<evidence type="ECO:0000256" key="5">
    <source>
        <dbReference type="ARBA" id="ARBA00022679"/>
    </source>
</evidence>
<feature type="transmembrane region" description="Helical" evidence="10">
    <location>
        <begin position="20"/>
        <end position="38"/>
    </location>
</feature>
<dbReference type="UniPathway" id="UPA00359">
    <property type="reaction ID" value="UER00482"/>
</dbReference>